<accession>A0A1H9PJQ0</accession>
<gene>
    <name evidence="4" type="ORF">SAMN04487958_101297</name>
</gene>
<reference evidence="5" key="1">
    <citation type="submission" date="2016-10" db="EMBL/GenBank/DDBJ databases">
        <authorList>
            <person name="Varghese N."/>
            <person name="Submissions S."/>
        </authorList>
    </citation>
    <scope>NUCLEOTIDE SEQUENCE [LARGE SCALE GENOMIC DNA]</scope>
    <source>
        <strain evidence="5">CGMCC 1.6495</strain>
    </source>
</reference>
<dbReference type="Gene3D" id="3.30.1220.10">
    <property type="entry name" value="CobW-like, C-terminal domain"/>
    <property type="match status" value="1"/>
</dbReference>
<keyword evidence="5" id="KW-1185">Reference proteome</keyword>
<keyword evidence="1" id="KW-0547">Nucleotide-binding</keyword>
<dbReference type="STRING" id="416874.SAMN04487958_101297"/>
<protein>
    <submittedName>
        <fullName evidence="4">Cobalamin synthesis protein cobW C-terminal domain-containing protein</fullName>
    </submittedName>
</protein>
<sequence>MLLNRHGSQVMRVKGVLHVKDDTRPVIIHGVQHTIHPPEHVSDWPNNDRISELIFITHGITARRVTDSLETFMKAVSNHPSPRIFHA</sequence>
<evidence type="ECO:0000256" key="1">
    <source>
        <dbReference type="ARBA" id="ARBA00022741"/>
    </source>
</evidence>
<dbReference type="Proteomes" id="UP000198505">
    <property type="component" value="Unassembled WGS sequence"/>
</dbReference>
<evidence type="ECO:0000313" key="4">
    <source>
        <dbReference type="EMBL" id="SER48471.1"/>
    </source>
</evidence>
<evidence type="ECO:0000313" key="5">
    <source>
        <dbReference type="Proteomes" id="UP000198505"/>
    </source>
</evidence>
<name>A0A1H9PJQ0_9GAMM</name>
<feature type="domain" description="CobW C-terminal" evidence="3">
    <location>
        <begin position="3"/>
        <end position="71"/>
    </location>
</feature>
<dbReference type="EMBL" id="FOGS01000001">
    <property type="protein sequence ID" value="SER48471.1"/>
    <property type="molecule type" value="Genomic_DNA"/>
</dbReference>
<dbReference type="SUPFAM" id="SSF90002">
    <property type="entry name" value="Hypothetical protein YjiA, C-terminal domain"/>
    <property type="match status" value="1"/>
</dbReference>
<dbReference type="InterPro" id="IPR036627">
    <property type="entry name" value="CobW-likC_sf"/>
</dbReference>
<dbReference type="Pfam" id="PF07683">
    <property type="entry name" value="CobW_C"/>
    <property type="match status" value="1"/>
</dbReference>
<proteinExistence type="predicted"/>
<dbReference type="InterPro" id="IPR011629">
    <property type="entry name" value="CobW-like_C"/>
</dbReference>
<dbReference type="GO" id="GO:0000166">
    <property type="term" value="F:nucleotide binding"/>
    <property type="evidence" value="ECO:0007669"/>
    <property type="project" value="UniProtKB-KW"/>
</dbReference>
<evidence type="ECO:0000259" key="3">
    <source>
        <dbReference type="Pfam" id="PF07683"/>
    </source>
</evidence>
<organism evidence="4 5">
    <name type="scientific">Vreelandella subterranea</name>
    <dbReference type="NCBI Taxonomy" id="416874"/>
    <lineage>
        <taxon>Bacteria</taxon>
        <taxon>Pseudomonadati</taxon>
        <taxon>Pseudomonadota</taxon>
        <taxon>Gammaproteobacteria</taxon>
        <taxon>Oceanospirillales</taxon>
        <taxon>Halomonadaceae</taxon>
        <taxon>Vreelandella</taxon>
    </lineage>
</organism>
<dbReference type="AlphaFoldDB" id="A0A1H9PJQ0"/>
<evidence type="ECO:0000256" key="2">
    <source>
        <dbReference type="ARBA" id="ARBA00023186"/>
    </source>
</evidence>
<keyword evidence="2" id="KW-0143">Chaperone</keyword>
<dbReference type="RefSeq" id="WP_092824606.1">
    <property type="nucleotide sequence ID" value="NZ_FOGS01000001.1"/>
</dbReference>